<dbReference type="InterPro" id="IPR050330">
    <property type="entry name" value="Bact_OuterMem_StrucFunc"/>
</dbReference>
<dbReference type="InterPro" id="IPR036737">
    <property type="entry name" value="OmpA-like_sf"/>
</dbReference>
<evidence type="ECO:0000313" key="3">
    <source>
        <dbReference type="EMBL" id="KXU85513.1"/>
    </source>
</evidence>
<proteinExistence type="predicted"/>
<dbReference type="AlphaFoldDB" id="A0A149PKC6"/>
<dbReference type="PANTHER" id="PTHR30329">
    <property type="entry name" value="STATOR ELEMENT OF FLAGELLAR MOTOR COMPLEX"/>
    <property type="match status" value="1"/>
</dbReference>
<accession>A0A149PKC6</accession>
<comment type="caution">
    <text evidence="3">The sequence shown here is derived from an EMBL/GenBank/DDBJ whole genome shotgun (WGS) entry which is preliminary data.</text>
</comment>
<name>A0A149PKC6_9BURK</name>
<reference evidence="3 4" key="1">
    <citation type="journal article" date="2015" name="Int. J. Syst. Evol. Microbiol.">
        <title>Burkholderia monticola sp. nov., isolated from mountain soil.</title>
        <authorList>
            <person name="Baek I."/>
            <person name="Seo B."/>
            <person name="Lee I."/>
            <person name="Yi H."/>
            <person name="Chun J."/>
        </authorList>
    </citation>
    <scope>NUCLEOTIDE SEQUENCE [LARGE SCALE GENOMIC DNA]</scope>
    <source>
        <strain evidence="3 4">JC2948</strain>
    </source>
</reference>
<evidence type="ECO:0000256" key="1">
    <source>
        <dbReference type="PROSITE-ProRule" id="PRU00473"/>
    </source>
</evidence>
<dbReference type="STRING" id="1399968.CI15_20340"/>
<dbReference type="SUPFAM" id="SSF103088">
    <property type="entry name" value="OmpA-like"/>
    <property type="match status" value="1"/>
</dbReference>
<dbReference type="InterPro" id="IPR006665">
    <property type="entry name" value="OmpA-like"/>
</dbReference>
<evidence type="ECO:0000313" key="4">
    <source>
        <dbReference type="Proteomes" id="UP000075613"/>
    </source>
</evidence>
<organism evidence="3 4">
    <name type="scientific">Paraburkholderia monticola</name>
    <dbReference type="NCBI Taxonomy" id="1399968"/>
    <lineage>
        <taxon>Bacteria</taxon>
        <taxon>Pseudomonadati</taxon>
        <taxon>Pseudomonadota</taxon>
        <taxon>Betaproteobacteria</taxon>
        <taxon>Burkholderiales</taxon>
        <taxon>Burkholderiaceae</taxon>
        <taxon>Paraburkholderia</taxon>
    </lineage>
</organism>
<gene>
    <name evidence="3" type="ORF">CI15_20340</name>
</gene>
<dbReference type="PANTHER" id="PTHR30329:SF21">
    <property type="entry name" value="LIPOPROTEIN YIAD-RELATED"/>
    <property type="match status" value="1"/>
</dbReference>
<dbReference type="Gene3D" id="3.40.1520.20">
    <property type="match status" value="1"/>
</dbReference>
<protein>
    <recommendedName>
        <fullName evidence="2">OmpA-like domain-containing protein</fullName>
    </recommendedName>
</protein>
<dbReference type="EMBL" id="LRBG01000031">
    <property type="protein sequence ID" value="KXU85513.1"/>
    <property type="molecule type" value="Genomic_DNA"/>
</dbReference>
<dbReference type="CDD" id="cd07185">
    <property type="entry name" value="OmpA_C-like"/>
    <property type="match status" value="1"/>
</dbReference>
<dbReference type="Pfam" id="PF00691">
    <property type="entry name" value="OmpA"/>
    <property type="match status" value="1"/>
</dbReference>
<dbReference type="Proteomes" id="UP000075613">
    <property type="component" value="Unassembled WGS sequence"/>
</dbReference>
<evidence type="ECO:0000259" key="2">
    <source>
        <dbReference type="PROSITE" id="PS51123"/>
    </source>
</evidence>
<dbReference type="GO" id="GO:0016020">
    <property type="term" value="C:membrane"/>
    <property type="evidence" value="ECO:0007669"/>
    <property type="project" value="UniProtKB-UniRule"/>
</dbReference>
<dbReference type="PROSITE" id="PS51123">
    <property type="entry name" value="OMPA_2"/>
    <property type="match status" value="1"/>
</dbReference>
<feature type="domain" description="OmpA-like" evidence="2">
    <location>
        <begin position="144"/>
        <end position="265"/>
    </location>
</feature>
<dbReference type="Gene3D" id="3.30.1330.60">
    <property type="entry name" value="OmpA-like domain"/>
    <property type="match status" value="1"/>
</dbReference>
<keyword evidence="1" id="KW-0472">Membrane</keyword>
<keyword evidence="4" id="KW-1185">Reference proteome</keyword>
<sequence>MRSGKLAFNVNLAGIPSLTGTLSSDAERQALVDALTRRFGARGFVANLQVDTSLRSADWLAYIDELLSLMALPRAEVGIDGGRVELGGAAANASLGWQKRLHDLFGPSWVIGQFSSDKAVDLATQAFLSAMARMLDTGGACVGPDVARVLNLQVVDFAASSGHIPSSAKENLSESAQLLKACSDDDHPVALDISAFSDNVGDAQANLQLSQKRAESVRDFLIGEGVKPNLLRARGYGATSPVASNATAGGRFANRRIEFAVAKQEAG</sequence>
<dbReference type="PRINTS" id="PR01023">
    <property type="entry name" value="NAFLGMOTY"/>
</dbReference>